<proteinExistence type="predicted"/>
<dbReference type="PATRIC" id="fig|931089.4.peg.2817"/>
<dbReference type="KEGG" id="cdx:CDES_13930"/>
<dbReference type="Pfam" id="PF10282">
    <property type="entry name" value="Lactonase"/>
    <property type="match status" value="1"/>
</dbReference>
<name>A0A0M5IGN8_9CORY</name>
<dbReference type="OrthoDB" id="9790815at2"/>
<evidence type="ECO:0000313" key="2">
    <source>
        <dbReference type="Proteomes" id="UP000068067"/>
    </source>
</evidence>
<reference evidence="1 2" key="1">
    <citation type="submission" date="2014-08" db="EMBL/GenBank/DDBJ databases">
        <title>Complete genome sequence of Corynebacterium deserti GIMN1.010 (=DSM 45689), isolated from desert sand in western China.</title>
        <authorList>
            <person name="Ruckert C."/>
            <person name="Albersmeier A."/>
            <person name="Kalinowski J."/>
        </authorList>
    </citation>
    <scope>NUCLEOTIDE SEQUENCE [LARGE SCALE GENOMIC DNA]</scope>
    <source>
        <strain evidence="1 2">GIMN1.010</strain>
    </source>
</reference>
<dbReference type="InterPro" id="IPR015943">
    <property type="entry name" value="WD40/YVTN_repeat-like_dom_sf"/>
</dbReference>
<dbReference type="InterPro" id="IPR019405">
    <property type="entry name" value="Lactonase_7-beta_prop"/>
</dbReference>
<dbReference type="Gene3D" id="2.130.10.10">
    <property type="entry name" value="YVTN repeat-like/Quinoprotein amine dehydrogenase"/>
    <property type="match status" value="1"/>
</dbReference>
<organism evidence="1 2">
    <name type="scientific">Corynebacterium deserti GIMN1.010</name>
    <dbReference type="NCBI Taxonomy" id="931089"/>
    <lineage>
        <taxon>Bacteria</taxon>
        <taxon>Bacillati</taxon>
        <taxon>Actinomycetota</taxon>
        <taxon>Actinomycetes</taxon>
        <taxon>Mycobacteriales</taxon>
        <taxon>Corynebacteriaceae</taxon>
        <taxon>Corynebacterium</taxon>
    </lineage>
</organism>
<dbReference type="Proteomes" id="UP000068067">
    <property type="component" value="Chromosome"/>
</dbReference>
<sequence>MQYLSTLACADTRDSRGAGIAIDAQGLNLFASNRSGAGDHLPPGPGNDSIARFSIQEDGLLNIKDIVEVTGQRPRFIGFNTQDELIVALEKSAQIHMISMGSSPVESSTDSHREQVLAEIESPVCVIFRDL</sequence>
<dbReference type="STRING" id="931089.CDES_13930"/>
<evidence type="ECO:0000313" key="1">
    <source>
        <dbReference type="EMBL" id="ALC07111.1"/>
    </source>
</evidence>
<dbReference type="AlphaFoldDB" id="A0A0M5IGN8"/>
<keyword evidence="2" id="KW-1185">Reference proteome</keyword>
<accession>A0A0M5IGN8</accession>
<protein>
    <submittedName>
        <fullName evidence="1">Uncharacterized protein</fullName>
    </submittedName>
</protein>
<dbReference type="EMBL" id="CP009220">
    <property type="protein sequence ID" value="ALC07111.1"/>
    <property type="molecule type" value="Genomic_DNA"/>
</dbReference>
<gene>
    <name evidence="1" type="ORF">CDES_13930</name>
</gene>